<dbReference type="Pfam" id="PF20243">
    <property type="entry name" value="MbnP"/>
    <property type="match status" value="1"/>
</dbReference>
<organism evidence="3 4">
    <name type="scientific">Spirosoma utsteinense</name>
    <dbReference type="NCBI Taxonomy" id="2585773"/>
    <lineage>
        <taxon>Bacteria</taxon>
        <taxon>Pseudomonadati</taxon>
        <taxon>Bacteroidota</taxon>
        <taxon>Cytophagia</taxon>
        <taxon>Cytophagales</taxon>
        <taxon>Cytophagaceae</taxon>
        <taxon>Spirosoma</taxon>
    </lineage>
</organism>
<gene>
    <name evidence="3" type="ORF">FH603_1001</name>
</gene>
<keyword evidence="4" id="KW-1185">Reference proteome</keyword>
<comment type="caution">
    <text evidence="3">The sequence shown here is derived from an EMBL/GenBank/DDBJ whole genome shotgun (WGS) entry which is preliminary data.</text>
</comment>
<name>A0ABR6W339_9BACT</name>
<feature type="chain" id="PRO_5045596430" description="Copper-binding protein MbnP-like domain-containing protein" evidence="1">
    <location>
        <begin position="22"/>
        <end position="275"/>
    </location>
</feature>
<evidence type="ECO:0000313" key="4">
    <source>
        <dbReference type="Proteomes" id="UP000700732"/>
    </source>
</evidence>
<evidence type="ECO:0000313" key="3">
    <source>
        <dbReference type="EMBL" id="MBC3790511.1"/>
    </source>
</evidence>
<evidence type="ECO:0000259" key="2">
    <source>
        <dbReference type="Pfam" id="PF20243"/>
    </source>
</evidence>
<accession>A0ABR6W339</accession>
<feature type="signal peptide" evidence="1">
    <location>
        <begin position="1"/>
        <end position="21"/>
    </location>
</feature>
<dbReference type="Proteomes" id="UP000700732">
    <property type="component" value="Unassembled WGS sequence"/>
</dbReference>
<protein>
    <recommendedName>
        <fullName evidence="2">Copper-binding protein MbnP-like domain-containing protein</fullName>
    </recommendedName>
</protein>
<reference evidence="3 4" key="1">
    <citation type="submission" date="2019-06" db="EMBL/GenBank/DDBJ databases">
        <title>Spirosoma utsteinense sp. nov. isolated from Antarctic ice-free soils.</title>
        <authorList>
            <person name="Tahon G."/>
        </authorList>
    </citation>
    <scope>NUCLEOTIDE SEQUENCE [LARGE SCALE GENOMIC DNA]</scope>
    <source>
        <strain evidence="3 4">LMG 31447</strain>
    </source>
</reference>
<dbReference type="EMBL" id="VFIA01000004">
    <property type="protein sequence ID" value="MBC3790511.1"/>
    <property type="molecule type" value="Genomic_DNA"/>
</dbReference>
<evidence type="ECO:0000256" key="1">
    <source>
        <dbReference type="SAM" id="SignalP"/>
    </source>
</evidence>
<keyword evidence="1" id="KW-0732">Signal</keyword>
<dbReference type="InterPro" id="IPR046863">
    <property type="entry name" value="MbnP-like_dom"/>
</dbReference>
<proteinExistence type="predicted"/>
<sequence length="275" mass="29838">MKPTMYRSLLLTGLFGLAVWACDTADPDLVQTGTLHLTFDNVAGAQDLQLTTGTYRNATGESFTPTAFNYFVSNIKLTATDGRQYIVPQDSSYFLIRENVPTSQTISLANVPVGDYKSVSFLIGVDSLRSTMDIGRRTGVLDPAGDHTSANGMYWSWNSGYIFMKLEGTSPSAPTDATGNSTFRYHVGFFGGRDTRTINNLKTVTIDFGSDLASVKPAQVPTVTVQTDVLKIFEGPAAVSIAKNPEVMVSDYSQTVANNYARMMTYKGMTTATSN</sequence>
<dbReference type="RefSeq" id="WP_186736333.1">
    <property type="nucleotide sequence ID" value="NZ_VFIA01000004.1"/>
</dbReference>
<feature type="domain" description="Copper-binding protein MbnP-like" evidence="2">
    <location>
        <begin position="32"/>
        <end position="248"/>
    </location>
</feature>